<feature type="compositionally biased region" description="Polar residues" evidence="1">
    <location>
        <begin position="201"/>
        <end position="213"/>
    </location>
</feature>
<dbReference type="EMBL" id="BNCP01000039">
    <property type="protein sequence ID" value="GIL87337.1"/>
    <property type="molecule type" value="Genomic_DNA"/>
</dbReference>
<feature type="transmembrane region" description="Helical" evidence="2">
    <location>
        <begin position="108"/>
        <end position="131"/>
    </location>
</feature>
<protein>
    <submittedName>
        <fullName evidence="3">Uncharacterized protein</fullName>
    </submittedName>
</protein>
<name>A0A8J4CPF7_9CHLO</name>
<keyword evidence="2" id="KW-0812">Transmembrane</keyword>
<dbReference type="Proteomes" id="UP000747110">
    <property type="component" value="Unassembled WGS sequence"/>
</dbReference>
<feature type="compositionally biased region" description="Basic residues" evidence="1">
    <location>
        <begin position="239"/>
        <end position="248"/>
    </location>
</feature>
<gene>
    <name evidence="3" type="ORF">Vretifemale_15415</name>
</gene>
<feature type="non-terminal residue" evidence="3">
    <location>
        <position position="1"/>
    </location>
</feature>
<evidence type="ECO:0000313" key="3">
    <source>
        <dbReference type="EMBL" id="GIL87337.1"/>
    </source>
</evidence>
<sequence length="248" mass="24382">GDAAMTLLLSSPSYWGYGPCVCLRVLGSDSATASTGASKAEHDAAVPVAAVAAAASYLLIDNSSSVAQEVGNALLPPPLLSLPPGTVGYSPSGGTGDGKQDPSVPLRIMLGVVIPISISAAISWVVLIVLLCGSRRTRLIAASNDTRSCGSCGAPGVCFSSRLPYLCPGALLPTGLPELLHVDAASGPSVAGACNVTSTATRGVSPGASQDITAATAGAGSPVAGSATREDSFPGRLSATKRAKPPGG</sequence>
<reference evidence="3" key="1">
    <citation type="journal article" date="2021" name="Proc. Natl. Acad. Sci. U.S.A.">
        <title>Three genomes in the algal genus Volvox reveal the fate of a haploid sex-determining region after a transition to homothallism.</title>
        <authorList>
            <person name="Yamamoto K."/>
            <person name="Hamaji T."/>
            <person name="Kawai-Toyooka H."/>
            <person name="Matsuzaki R."/>
            <person name="Takahashi F."/>
            <person name="Nishimura Y."/>
            <person name="Kawachi M."/>
            <person name="Noguchi H."/>
            <person name="Minakuchi Y."/>
            <person name="Umen J.G."/>
            <person name="Toyoda A."/>
            <person name="Nozaki H."/>
        </authorList>
    </citation>
    <scope>NUCLEOTIDE SEQUENCE</scope>
    <source>
        <strain evidence="3">NIES-3786</strain>
    </source>
</reference>
<proteinExistence type="predicted"/>
<evidence type="ECO:0000313" key="4">
    <source>
        <dbReference type="Proteomes" id="UP000747110"/>
    </source>
</evidence>
<evidence type="ECO:0000256" key="1">
    <source>
        <dbReference type="SAM" id="MobiDB-lite"/>
    </source>
</evidence>
<feature type="region of interest" description="Disordered" evidence="1">
    <location>
        <begin position="201"/>
        <end position="248"/>
    </location>
</feature>
<dbReference type="AlphaFoldDB" id="A0A8J4CPF7"/>
<keyword evidence="2" id="KW-0472">Membrane</keyword>
<comment type="caution">
    <text evidence="3">The sequence shown here is derived from an EMBL/GenBank/DDBJ whole genome shotgun (WGS) entry which is preliminary data.</text>
</comment>
<keyword evidence="4" id="KW-1185">Reference proteome</keyword>
<evidence type="ECO:0000256" key="2">
    <source>
        <dbReference type="SAM" id="Phobius"/>
    </source>
</evidence>
<accession>A0A8J4CPF7</accession>
<organism evidence="3 4">
    <name type="scientific">Volvox reticuliferus</name>
    <dbReference type="NCBI Taxonomy" id="1737510"/>
    <lineage>
        <taxon>Eukaryota</taxon>
        <taxon>Viridiplantae</taxon>
        <taxon>Chlorophyta</taxon>
        <taxon>core chlorophytes</taxon>
        <taxon>Chlorophyceae</taxon>
        <taxon>CS clade</taxon>
        <taxon>Chlamydomonadales</taxon>
        <taxon>Volvocaceae</taxon>
        <taxon>Volvox</taxon>
    </lineage>
</organism>
<keyword evidence="2" id="KW-1133">Transmembrane helix</keyword>